<reference evidence="2 3" key="1">
    <citation type="journal article" date="2016" name="Nat. Commun.">
        <title>Thousands of microbial genomes shed light on interconnected biogeochemical processes in an aquifer system.</title>
        <authorList>
            <person name="Anantharaman K."/>
            <person name="Brown C.T."/>
            <person name="Hug L.A."/>
            <person name="Sharon I."/>
            <person name="Castelle C.J."/>
            <person name="Probst A.J."/>
            <person name="Thomas B.C."/>
            <person name="Singh A."/>
            <person name="Wilkins M.J."/>
            <person name="Karaoz U."/>
            <person name="Brodie E.L."/>
            <person name="Williams K.H."/>
            <person name="Hubbard S.S."/>
            <person name="Banfield J.F."/>
        </authorList>
    </citation>
    <scope>NUCLEOTIDE SEQUENCE [LARGE SCALE GENOMIC DNA]</scope>
</reference>
<evidence type="ECO:0000313" key="2">
    <source>
        <dbReference type="EMBL" id="OGG65372.1"/>
    </source>
</evidence>
<dbReference type="Proteomes" id="UP000177652">
    <property type="component" value="Unassembled WGS sequence"/>
</dbReference>
<evidence type="ECO:0000313" key="3">
    <source>
        <dbReference type="Proteomes" id="UP000177652"/>
    </source>
</evidence>
<protein>
    <submittedName>
        <fullName evidence="2">Uncharacterized protein</fullName>
    </submittedName>
</protein>
<keyword evidence="1" id="KW-0812">Transmembrane</keyword>
<dbReference type="AlphaFoldDB" id="A0A1F6DWH6"/>
<organism evidence="2 3">
    <name type="scientific">Candidatus Kaiserbacteria bacterium RIFCSPHIGHO2_02_FULL_55_20</name>
    <dbReference type="NCBI Taxonomy" id="1798497"/>
    <lineage>
        <taxon>Bacteria</taxon>
        <taxon>Candidatus Kaiseribacteriota</taxon>
    </lineage>
</organism>
<keyword evidence="1" id="KW-1133">Transmembrane helix</keyword>
<feature type="transmembrane region" description="Helical" evidence="1">
    <location>
        <begin position="53"/>
        <end position="71"/>
    </location>
</feature>
<gene>
    <name evidence="2" type="ORF">A3D71_01730</name>
</gene>
<proteinExistence type="predicted"/>
<dbReference type="EMBL" id="MFLK01000049">
    <property type="protein sequence ID" value="OGG65372.1"/>
    <property type="molecule type" value="Genomic_DNA"/>
</dbReference>
<evidence type="ECO:0000256" key="1">
    <source>
        <dbReference type="SAM" id="Phobius"/>
    </source>
</evidence>
<accession>A0A1F6DWH6</accession>
<name>A0A1F6DWH6_9BACT</name>
<comment type="caution">
    <text evidence="2">The sequence shown here is derived from an EMBL/GenBank/DDBJ whole genome shotgun (WGS) entry which is preliminary data.</text>
</comment>
<sequence length="361" mass="39604">MDTSPSALRRNFFLHISIDNGTVVRYRVHTMYTYPIRLSHDNSGMQWRAPDSLIPAIAVGIISAIAFVWIGDAFRGAVVPAPSIVLPAIPTVPRSVGEGGAPSVPSAPSVIAITATTSFFYSFNADGILQEAGNMEESTSRYFWLDSGGKLPIKNGIGSTVIGELSALDKWRLAYLKSSAVDTDNGYHPQNLFRLIARVRGDNVRAESSFRIVKDNFSASPNRNASNGLLLMMRYQDYKTLYYAGVRVDGTAVIKKKYQGTYYTMAQKKIFSGTYAQGSAANLLPHNEWLSLRAETSTNADGSVVVRLFMKRSNESTWTKLLESRDASQYGGTPPITAAGYLGIRTDFMDVEFDSFRVGAI</sequence>
<dbReference type="STRING" id="1798497.A3D71_01730"/>
<keyword evidence="1" id="KW-0472">Membrane</keyword>